<dbReference type="GeneID" id="72430962"/>
<dbReference type="KEGG" id="syc:syc2007_d"/>
<evidence type="ECO:0000313" key="2">
    <source>
        <dbReference type="Proteomes" id="UP000001175"/>
    </source>
</evidence>
<dbReference type="InterPro" id="IPR021291">
    <property type="entry name" value="Tsr0524-like"/>
</dbReference>
<proteinExistence type="predicted"/>
<dbReference type="Pfam" id="PF11061">
    <property type="entry name" value="Tsr0524-like"/>
    <property type="match status" value="1"/>
</dbReference>
<dbReference type="Proteomes" id="UP000001175">
    <property type="component" value="Chromosome"/>
</dbReference>
<dbReference type="RefSeq" id="WP_011244317.1">
    <property type="nucleotide sequence ID" value="NC_006576.1"/>
</dbReference>
<reference evidence="1 2" key="1">
    <citation type="journal article" date="2007" name="Photosyn. Res.">
        <title>Complete nucleotide sequence of the freshwater unicellular cyanobacterium Synechococcus elongatus PCC 6301 chromosome: gene content and organization.</title>
        <authorList>
            <person name="Sugita C."/>
            <person name="Ogata K."/>
            <person name="Shikata M."/>
            <person name="Jikuya H."/>
            <person name="Takano J."/>
            <person name="Furumichi M."/>
            <person name="Kanehisa M."/>
            <person name="Omata T."/>
            <person name="Sugiura M."/>
            <person name="Sugita M."/>
        </authorList>
    </citation>
    <scope>NUCLEOTIDE SEQUENCE [LARGE SCALE GENOMIC DNA]</scope>
    <source>
        <strain evidence="2">ATCC 27144 / PCC 6301 / SAUG 1402/1</strain>
    </source>
</reference>
<dbReference type="AlphaFoldDB" id="A0A0H3KBF5"/>
<sequence length="66" mass="7504">MEIGQKVRVRRIRDRVPAELVSRLQQSPVGVIKAFKIVDGKGLGVIVQFGNDFSTWFFEDEVQLEA</sequence>
<dbReference type="eggNOG" id="ENOG5032ZJ2">
    <property type="taxonomic scope" value="Bacteria"/>
</dbReference>
<evidence type="ECO:0000313" key="1">
    <source>
        <dbReference type="EMBL" id="BAD80197.1"/>
    </source>
</evidence>
<protein>
    <recommendedName>
        <fullName evidence="3">Cytochrome B6</fullName>
    </recommendedName>
</protein>
<evidence type="ECO:0008006" key="3">
    <source>
        <dbReference type="Google" id="ProtNLM"/>
    </source>
</evidence>
<name>A0A0H3KBF5_SYNP6</name>
<gene>
    <name evidence="1" type="ordered locus">syc2007_d</name>
</gene>
<dbReference type="EMBL" id="AP008231">
    <property type="protein sequence ID" value="BAD80197.1"/>
    <property type="molecule type" value="Genomic_DNA"/>
</dbReference>
<organism evidence="1 2">
    <name type="scientific">Synechococcus sp. (strain ATCC 27144 / PCC 6301 / SAUG 1402/1)</name>
    <name type="common">Anacystis nidulans</name>
    <dbReference type="NCBI Taxonomy" id="269084"/>
    <lineage>
        <taxon>Bacteria</taxon>
        <taxon>Bacillati</taxon>
        <taxon>Cyanobacteriota</taxon>
        <taxon>Cyanophyceae</taxon>
        <taxon>Synechococcales</taxon>
        <taxon>Synechococcaceae</taxon>
        <taxon>Synechococcus</taxon>
    </lineage>
</organism>
<accession>A0A0H3KBF5</accession>